<reference evidence="2 3" key="1">
    <citation type="submission" date="2017-04" db="EMBL/GenBank/DDBJ databases">
        <title>Genome Sequence of the Model Brown-Rot Fungus Postia placenta SB12.</title>
        <authorList>
            <consortium name="DOE Joint Genome Institute"/>
            <person name="Gaskell J."/>
            <person name="Kersten P."/>
            <person name="Larrondo L.F."/>
            <person name="Canessa P."/>
            <person name="Martinez D."/>
            <person name="Hibbett D."/>
            <person name="Schmoll M."/>
            <person name="Kubicek C.P."/>
            <person name="Martinez A.T."/>
            <person name="Yadav J."/>
            <person name="Master E."/>
            <person name="Magnuson J.K."/>
            <person name="James T."/>
            <person name="Yaver D."/>
            <person name="Berka R."/>
            <person name="Labutti K."/>
            <person name="Lipzen A."/>
            <person name="Aerts A."/>
            <person name="Barry K."/>
            <person name="Henrissat B."/>
            <person name="Blanchette R."/>
            <person name="Grigoriev I."/>
            <person name="Cullen D."/>
        </authorList>
    </citation>
    <scope>NUCLEOTIDE SEQUENCE [LARGE SCALE GENOMIC DNA]</scope>
    <source>
        <strain evidence="2 3">MAD-698-R-SB12</strain>
    </source>
</reference>
<keyword evidence="3" id="KW-1185">Reference proteome</keyword>
<dbReference type="Proteomes" id="UP000194127">
    <property type="component" value="Unassembled WGS sequence"/>
</dbReference>
<feature type="compositionally biased region" description="Basic and acidic residues" evidence="1">
    <location>
        <begin position="81"/>
        <end position="94"/>
    </location>
</feature>
<dbReference type="GeneID" id="36322822"/>
<evidence type="ECO:0000256" key="1">
    <source>
        <dbReference type="SAM" id="MobiDB-lite"/>
    </source>
</evidence>
<sequence length="250" mass="27855">MSTSTQPAFAWPQSQNCGYSTLFNSGLKVMTTSRPSSVIVGPSALSPDDSESPNVPEKRGHVRNASYPQRQFPQTALPKLATHEQLVDRPDRLRAGPHPTMRRHSPLPRSIPSSWETRYAVSPLPRTPRTPRNSRRDSFSSDDTERNPLSSFLSLTTSPTESSIDLASRRDRRASIQTLPLPPKSTNTASRRRSVMSAADLYMSALDDRGEKNASVFDDVGGWSDDVLGDWRQMLDSAFQDDRSFLITSY</sequence>
<feature type="compositionally biased region" description="Low complexity" evidence="1">
    <location>
        <begin position="149"/>
        <end position="163"/>
    </location>
</feature>
<accession>A0A1X6MRS2</accession>
<dbReference type="OrthoDB" id="2793600at2759"/>
<name>A0A1X6MRS2_9APHY</name>
<organism evidence="2 3">
    <name type="scientific">Postia placenta MAD-698-R-SB12</name>
    <dbReference type="NCBI Taxonomy" id="670580"/>
    <lineage>
        <taxon>Eukaryota</taxon>
        <taxon>Fungi</taxon>
        <taxon>Dikarya</taxon>
        <taxon>Basidiomycota</taxon>
        <taxon>Agaricomycotina</taxon>
        <taxon>Agaricomycetes</taxon>
        <taxon>Polyporales</taxon>
        <taxon>Adustoporiaceae</taxon>
        <taxon>Rhodonia</taxon>
    </lineage>
</organism>
<gene>
    <name evidence="2" type="ORF">POSPLADRAFT_1041248</name>
</gene>
<feature type="region of interest" description="Disordered" evidence="1">
    <location>
        <begin position="38"/>
        <end position="193"/>
    </location>
</feature>
<dbReference type="AlphaFoldDB" id="A0A1X6MRS2"/>
<protein>
    <submittedName>
        <fullName evidence="2">Uncharacterized protein</fullName>
    </submittedName>
</protein>
<evidence type="ECO:0000313" key="2">
    <source>
        <dbReference type="EMBL" id="OSX59077.1"/>
    </source>
</evidence>
<feature type="compositionally biased region" description="Basic and acidic residues" evidence="1">
    <location>
        <begin position="134"/>
        <end position="146"/>
    </location>
</feature>
<evidence type="ECO:0000313" key="3">
    <source>
        <dbReference type="Proteomes" id="UP000194127"/>
    </source>
</evidence>
<proteinExistence type="predicted"/>
<dbReference type="RefSeq" id="XP_024335871.1">
    <property type="nucleotide sequence ID" value="XM_024477872.1"/>
</dbReference>
<dbReference type="EMBL" id="KZ110603">
    <property type="protein sequence ID" value="OSX59077.1"/>
    <property type="molecule type" value="Genomic_DNA"/>
</dbReference>